<feature type="binding site" evidence="7">
    <location>
        <position position="270"/>
    </location>
    <ligand>
        <name>carbamoyl phosphate</name>
        <dbReference type="ChEBI" id="CHEBI:58228"/>
    </ligand>
</feature>
<comment type="function">
    <text evidence="5 7">Catalyzes the condensation of carbamoyl phosphate and aspartate to form carbamoyl aspartate and inorganic phosphate, the committed step in the de novo pyrimidine nucleotide biosynthesis pathway.</text>
</comment>
<evidence type="ECO:0000256" key="1">
    <source>
        <dbReference type="ARBA" id="ARBA00004852"/>
    </source>
</evidence>
<dbReference type="PRINTS" id="PR00100">
    <property type="entry name" value="AOTCASE"/>
</dbReference>
<dbReference type="NCBIfam" id="NF002032">
    <property type="entry name" value="PRK00856.1"/>
    <property type="match status" value="1"/>
</dbReference>
<dbReference type="InterPro" id="IPR002082">
    <property type="entry name" value="Asp_carbamoyltransf"/>
</dbReference>
<dbReference type="Proteomes" id="UP000298358">
    <property type="component" value="Unassembled WGS sequence"/>
</dbReference>
<feature type="domain" description="Aspartate/ornithine carbamoyltransferase Asp/Orn-binding" evidence="8">
    <location>
        <begin position="161"/>
        <end position="308"/>
    </location>
</feature>
<keyword evidence="3 7" id="KW-0808">Transferase</keyword>
<dbReference type="EMBL" id="SPQB01000004">
    <property type="protein sequence ID" value="TFU33921.1"/>
    <property type="molecule type" value="Genomic_DNA"/>
</dbReference>
<dbReference type="EC" id="2.1.3.2" evidence="7"/>
<dbReference type="FunFam" id="3.40.50.1370:FF:000012">
    <property type="entry name" value="Aspartate carbamoyltransferase"/>
    <property type="match status" value="1"/>
</dbReference>
<feature type="binding site" evidence="7">
    <location>
        <position position="82"/>
    </location>
    <ligand>
        <name>L-aspartate</name>
        <dbReference type="ChEBI" id="CHEBI:29991"/>
    </ligand>
</feature>
<dbReference type="GO" id="GO:0016597">
    <property type="term" value="F:amino acid binding"/>
    <property type="evidence" value="ECO:0007669"/>
    <property type="project" value="InterPro"/>
</dbReference>
<evidence type="ECO:0000313" key="10">
    <source>
        <dbReference type="EMBL" id="TFU33921.1"/>
    </source>
</evidence>
<dbReference type="GO" id="GO:0006520">
    <property type="term" value="P:amino acid metabolic process"/>
    <property type="evidence" value="ECO:0007669"/>
    <property type="project" value="InterPro"/>
</dbReference>
<feature type="binding site" evidence="7">
    <location>
        <position position="134"/>
    </location>
    <ligand>
        <name>carbamoyl phosphate</name>
        <dbReference type="ChEBI" id="CHEBI:58228"/>
    </ligand>
</feature>
<dbReference type="GO" id="GO:0006207">
    <property type="term" value="P:'de novo' pyrimidine nucleobase biosynthetic process"/>
    <property type="evidence" value="ECO:0007669"/>
    <property type="project" value="InterPro"/>
</dbReference>
<dbReference type="InterPro" id="IPR006132">
    <property type="entry name" value="Asp/Orn_carbamoyltranf_P-bd"/>
</dbReference>
<dbReference type="InterPro" id="IPR006131">
    <property type="entry name" value="Asp_carbamoyltransf_Asp/Orn-bd"/>
</dbReference>
<dbReference type="Pfam" id="PF02729">
    <property type="entry name" value="OTCace_N"/>
    <property type="match status" value="1"/>
</dbReference>
<feature type="binding site" evidence="7">
    <location>
        <position position="54"/>
    </location>
    <ligand>
        <name>carbamoyl phosphate</name>
        <dbReference type="ChEBI" id="CHEBI:58228"/>
    </ligand>
</feature>
<dbReference type="FunFam" id="3.40.50.1370:FF:000007">
    <property type="entry name" value="Aspartate carbamoyltransferase"/>
    <property type="match status" value="1"/>
</dbReference>
<dbReference type="InterPro" id="IPR036901">
    <property type="entry name" value="Asp/Orn_carbamoylTrfase_sf"/>
</dbReference>
<dbReference type="UniPathway" id="UPA00070">
    <property type="reaction ID" value="UER00116"/>
</dbReference>
<evidence type="ECO:0000259" key="9">
    <source>
        <dbReference type="Pfam" id="PF02729"/>
    </source>
</evidence>
<proteinExistence type="inferred from homology"/>
<comment type="similarity">
    <text evidence="2 7">Belongs to the aspartate/ornithine carbamoyltransferase superfamily. ATCase family.</text>
</comment>
<dbReference type="GO" id="GO:0005829">
    <property type="term" value="C:cytosol"/>
    <property type="evidence" value="ECO:0007669"/>
    <property type="project" value="TreeGrafter"/>
</dbReference>
<dbReference type="SUPFAM" id="SSF53671">
    <property type="entry name" value="Aspartate/ornithine carbamoyltransferase"/>
    <property type="match status" value="1"/>
</dbReference>
<comment type="caution">
    <text evidence="10">The sequence shown here is derived from an EMBL/GenBank/DDBJ whole genome shotgun (WGS) entry which is preliminary data.</text>
</comment>
<dbReference type="PROSITE" id="PS00097">
    <property type="entry name" value="CARBAMOYLTRANSFERASE"/>
    <property type="match status" value="1"/>
</dbReference>
<sequence length="324" mass="35428">MRHLLDTRTLAREDAIRILDIAEDMADTQSREVKKLPTLRGKTVVNLFFEDSTRTRISFEAAAKRLSADVINFAAKGSSVSKGESLQDTAQTLQAMGADAVVIRHGASGAPRTLATSGWIDAGVVNAGDGTHEHPTQALLDAFTMRKRRYGGDSRGRDLAGFRVAIVGDILHSRVARSNVWLLHTLGAEVTLVAPPTLLPQDTSAWPVTVRYDLDEAIADAPDAVMMLRIQLERMNAAYFPSEREYSRRWGLDPRRLISLPPGSIVMHPGPMNRGLEISAEAADSPRSTVLEQVKAGVSVRMAVLYLLLAGERTNPKRANEEGR</sequence>
<dbReference type="RefSeq" id="WP_135113065.1">
    <property type="nucleotide sequence ID" value="NZ_BAAANG010000019.1"/>
</dbReference>
<keyword evidence="11" id="KW-1185">Reference proteome</keyword>
<dbReference type="OrthoDB" id="9774690at2"/>
<evidence type="ECO:0000256" key="2">
    <source>
        <dbReference type="ARBA" id="ARBA00008896"/>
    </source>
</evidence>
<feature type="binding site" evidence="7">
    <location>
        <position position="229"/>
    </location>
    <ligand>
        <name>L-aspartate</name>
        <dbReference type="ChEBI" id="CHEBI:29991"/>
    </ligand>
</feature>
<comment type="pathway">
    <text evidence="1 7">Pyrimidine metabolism; UMP biosynthesis via de novo pathway; (S)-dihydroorotate from bicarbonate: step 2/3.</text>
</comment>
<reference evidence="10 11" key="1">
    <citation type="submission" date="2019-03" db="EMBL/GenBank/DDBJ databases">
        <title>Diversity of the mouse oral microbiome.</title>
        <authorList>
            <person name="Joseph S."/>
            <person name="Aduse-Opoku J."/>
            <person name="Curtis M."/>
            <person name="Wade W."/>
            <person name="Hashim A."/>
        </authorList>
    </citation>
    <scope>NUCLEOTIDE SEQUENCE [LARGE SCALE GENOMIC DNA]</scope>
    <source>
        <strain evidence="10 11">P1012</strain>
    </source>
</reference>
<name>A0A4Y9FYE0_9MICO</name>
<dbReference type="AlphaFoldDB" id="A0A4Y9FYE0"/>
<feature type="binding site" evidence="7">
    <location>
        <position position="137"/>
    </location>
    <ligand>
        <name>carbamoyl phosphate</name>
        <dbReference type="ChEBI" id="CHEBI:58228"/>
    </ligand>
</feature>
<evidence type="ECO:0000256" key="4">
    <source>
        <dbReference type="ARBA" id="ARBA00022975"/>
    </source>
</evidence>
<accession>A0A4Y9FYE0</accession>
<keyword evidence="4 7" id="KW-0665">Pyrimidine biosynthesis</keyword>
<dbReference type="PANTHER" id="PTHR45753:SF6">
    <property type="entry name" value="ASPARTATE CARBAMOYLTRANSFERASE"/>
    <property type="match status" value="1"/>
</dbReference>
<comment type="catalytic activity">
    <reaction evidence="6 7">
        <text>carbamoyl phosphate + L-aspartate = N-carbamoyl-L-aspartate + phosphate + H(+)</text>
        <dbReference type="Rhea" id="RHEA:20013"/>
        <dbReference type="ChEBI" id="CHEBI:15378"/>
        <dbReference type="ChEBI" id="CHEBI:29991"/>
        <dbReference type="ChEBI" id="CHEBI:32814"/>
        <dbReference type="ChEBI" id="CHEBI:43474"/>
        <dbReference type="ChEBI" id="CHEBI:58228"/>
        <dbReference type="EC" id="2.1.3.2"/>
    </reaction>
</comment>
<protein>
    <recommendedName>
        <fullName evidence="7">Aspartate carbamoyltransferase</fullName>
        <ecNumber evidence="7">2.1.3.2</ecNumber>
    </recommendedName>
    <alternativeName>
        <fullName evidence="7">Aspartate transcarbamylase</fullName>
        <shortName evidence="7">ATCase</shortName>
    </alternativeName>
</protein>
<evidence type="ECO:0000256" key="6">
    <source>
        <dbReference type="ARBA" id="ARBA00048859"/>
    </source>
</evidence>
<dbReference type="NCBIfam" id="TIGR00670">
    <property type="entry name" value="asp_carb_tr"/>
    <property type="match status" value="1"/>
</dbReference>
<dbReference type="STRING" id="300019.BO218_02475"/>
<dbReference type="GO" id="GO:0004070">
    <property type="term" value="F:aspartate carbamoyltransferase activity"/>
    <property type="evidence" value="ECO:0007669"/>
    <property type="project" value="UniProtKB-UniRule"/>
</dbReference>
<dbReference type="PRINTS" id="PR00101">
    <property type="entry name" value="ATCASE"/>
</dbReference>
<evidence type="ECO:0000259" key="8">
    <source>
        <dbReference type="Pfam" id="PF00185"/>
    </source>
</evidence>
<dbReference type="GO" id="GO:0044205">
    <property type="term" value="P:'de novo' UMP biosynthetic process"/>
    <property type="evidence" value="ECO:0007669"/>
    <property type="project" value="UniProtKB-UniRule"/>
</dbReference>
<dbReference type="Gene3D" id="3.40.50.1370">
    <property type="entry name" value="Aspartate/ornithine carbamoyltransferase"/>
    <property type="match status" value="2"/>
</dbReference>
<evidence type="ECO:0000256" key="5">
    <source>
        <dbReference type="ARBA" id="ARBA00043884"/>
    </source>
</evidence>
<feature type="binding site" evidence="7">
    <location>
        <position position="174"/>
    </location>
    <ligand>
        <name>L-aspartate</name>
        <dbReference type="ChEBI" id="CHEBI:29991"/>
    </ligand>
</feature>
<organism evidence="10 11">
    <name type="scientific">Microbacterium paludicola</name>
    <dbReference type="NCBI Taxonomy" id="300019"/>
    <lineage>
        <taxon>Bacteria</taxon>
        <taxon>Bacillati</taxon>
        <taxon>Actinomycetota</taxon>
        <taxon>Actinomycetes</taxon>
        <taxon>Micrococcales</taxon>
        <taxon>Microbacteriaceae</taxon>
        <taxon>Microbacterium</taxon>
    </lineage>
</organism>
<feature type="binding site" evidence="7">
    <location>
        <position position="271"/>
    </location>
    <ligand>
        <name>carbamoyl phosphate</name>
        <dbReference type="ChEBI" id="CHEBI:58228"/>
    </ligand>
</feature>
<evidence type="ECO:0000256" key="7">
    <source>
        <dbReference type="HAMAP-Rule" id="MF_00001"/>
    </source>
</evidence>
<dbReference type="PANTHER" id="PTHR45753">
    <property type="entry name" value="ORNITHINE CARBAMOYLTRANSFERASE, MITOCHONDRIAL"/>
    <property type="match status" value="1"/>
</dbReference>
<feature type="domain" description="Aspartate/ornithine carbamoyltransferase carbamoyl-P binding" evidence="9">
    <location>
        <begin position="2"/>
        <end position="146"/>
    </location>
</feature>
<comment type="subunit">
    <text evidence="7">Heterododecamer (2C3:3R2) of six catalytic PyrB chains organized as two trimers (C3), and six regulatory PyrI chains organized as three dimers (R2).</text>
</comment>
<dbReference type="HAMAP" id="MF_00001">
    <property type="entry name" value="Asp_carb_tr"/>
    <property type="match status" value="1"/>
</dbReference>
<feature type="binding site" evidence="7">
    <location>
        <position position="104"/>
    </location>
    <ligand>
        <name>carbamoyl phosphate</name>
        <dbReference type="ChEBI" id="CHEBI:58228"/>
    </ligand>
</feature>
<dbReference type="InterPro" id="IPR006130">
    <property type="entry name" value="Asp/Orn_carbamoylTrfase"/>
</dbReference>
<evidence type="ECO:0000256" key="3">
    <source>
        <dbReference type="ARBA" id="ARBA00022679"/>
    </source>
</evidence>
<dbReference type="Pfam" id="PF00185">
    <property type="entry name" value="OTCace"/>
    <property type="match status" value="1"/>
</dbReference>
<gene>
    <name evidence="7" type="primary">pyrB</name>
    <name evidence="10" type="ORF">E4U02_03010</name>
</gene>
<evidence type="ECO:0000313" key="11">
    <source>
        <dbReference type="Proteomes" id="UP000298358"/>
    </source>
</evidence>
<feature type="binding site" evidence="7">
    <location>
        <position position="55"/>
    </location>
    <ligand>
        <name>carbamoyl phosphate</name>
        <dbReference type="ChEBI" id="CHEBI:58228"/>
    </ligand>
</feature>